<dbReference type="AlphaFoldDB" id="A0A423WVQ4"/>
<proteinExistence type="predicted"/>
<dbReference type="InParanoid" id="A0A423WVQ4"/>
<accession>A0A423WVQ4</accession>
<gene>
    <name evidence="1" type="ORF">VPNG_07139</name>
</gene>
<evidence type="ECO:0000313" key="1">
    <source>
        <dbReference type="EMBL" id="ROW07544.1"/>
    </source>
</evidence>
<reference evidence="1 2" key="1">
    <citation type="submission" date="2015-09" db="EMBL/GenBank/DDBJ databases">
        <title>Host preference determinants of Valsa canker pathogens revealed by comparative genomics.</title>
        <authorList>
            <person name="Yin Z."/>
            <person name="Huang L."/>
        </authorList>
    </citation>
    <scope>NUCLEOTIDE SEQUENCE [LARGE SCALE GENOMIC DNA]</scope>
    <source>
        <strain evidence="1 2">SXYLt</strain>
    </source>
</reference>
<protein>
    <submittedName>
        <fullName evidence="1">Uncharacterized protein</fullName>
    </submittedName>
</protein>
<dbReference type="OrthoDB" id="5171091at2759"/>
<evidence type="ECO:0000313" key="2">
    <source>
        <dbReference type="Proteomes" id="UP000285146"/>
    </source>
</evidence>
<organism evidence="1 2">
    <name type="scientific">Cytospora leucostoma</name>
    <dbReference type="NCBI Taxonomy" id="1230097"/>
    <lineage>
        <taxon>Eukaryota</taxon>
        <taxon>Fungi</taxon>
        <taxon>Dikarya</taxon>
        <taxon>Ascomycota</taxon>
        <taxon>Pezizomycotina</taxon>
        <taxon>Sordariomycetes</taxon>
        <taxon>Sordariomycetidae</taxon>
        <taxon>Diaporthales</taxon>
        <taxon>Cytosporaceae</taxon>
        <taxon>Cytospora</taxon>
    </lineage>
</organism>
<sequence length="171" mass="18816">MRLRSIIRDIVSLTAIAVRAQGGSSSGLYTSTIPAIATPSPTPLSMAHTNAGTLPSKLEIHCSGAKMSDNYALEISKAAELLDRSCYGGNKIVIPIRSAMYWFNDDTQIYYCNYQWTVQETCSAAEFSEVDRHLDIACGEGIGGWIYMPQWGESIGRDPLNPDGTRRTECW</sequence>
<keyword evidence="2" id="KW-1185">Reference proteome</keyword>
<comment type="caution">
    <text evidence="1">The sequence shown here is derived from an EMBL/GenBank/DDBJ whole genome shotgun (WGS) entry which is preliminary data.</text>
</comment>
<dbReference type="Proteomes" id="UP000285146">
    <property type="component" value="Unassembled WGS sequence"/>
</dbReference>
<dbReference type="EMBL" id="LKEB01000038">
    <property type="protein sequence ID" value="ROW07544.1"/>
    <property type="molecule type" value="Genomic_DNA"/>
</dbReference>
<name>A0A423WVQ4_9PEZI</name>